<dbReference type="AlphaFoldDB" id="A0A811MGB2"/>
<dbReference type="Proteomes" id="UP000604825">
    <property type="component" value="Unassembled WGS sequence"/>
</dbReference>
<evidence type="ECO:0000256" key="1">
    <source>
        <dbReference type="SAM" id="MobiDB-lite"/>
    </source>
</evidence>
<proteinExistence type="predicted"/>
<accession>A0A811MGB2</accession>
<comment type="caution">
    <text evidence="2">The sequence shown here is derived from an EMBL/GenBank/DDBJ whole genome shotgun (WGS) entry which is preliminary data.</text>
</comment>
<evidence type="ECO:0000313" key="3">
    <source>
        <dbReference type="Proteomes" id="UP000604825"/>
    </source>
</evidence>
<keyword evidence="3" id="KW-1185">Reference proteome</keyword>
<sequence length="92" mass="9820">MALPLWTAGSGPVRATSADDSQRELLLSFRAIDRLSASGPSRAGGDEPEAAGAWKSEKRNKKLELLAGSLFLFFGSSGFPLRCDGQPKKNLL</sequence>
<name>A0A811MGB2_9POAL</name>
<evidence type="ECO:0000313" key="2">
    <source>
        <dbReference type="EMBL" id="CAD6206017.1"/>
    </source>
</evidence>
<dbReference type="EMBL" id="CAJGYO010000001">
    <property type="protein sequence ID" value="CAD6206017.1"/>
    <property type="molecule type" value="Genomic_DNA"/>
</dbReference>
<organism evidence="2 3">
    <name type="scientific">Miscanthus lutarioriparius</name>
    <dbReference type="NCBI Taxonomy" id="422564"/>
    <lineage>
        <taxon>Eukaryota</taxon>
        <taxon>Viridiplantae</taxon>
        <taxon>Streptophyta</taxon>
        <taxon>Embryophyta</taxon>
        <taxon>Tracheophyta</taxon>
        <taxon>Spermatophyta</taxon>
        <taxon>Magnoliopsida</taxon>
        <taxon>Liliopsida</taxon>
        <taxon>Poales</taxon>
        <taxon>Poaceae</taxon>
        <taxon>PACMAD clade</taxon>
        <taxon>Panicoideae</taxon>
        <taxon>Andropogonodae</taxon>
        <taxon>Andropogoneae</taxon>
        <taxon>Saccharinae</taxon>
        <taxon>Miscanthus</taxon>
    </lineage>
</organism>
<feature type="region of interest" description="Disordered" evidence="1">
    <location>
        <begin position="36"/>
        <end position="55"/>
    </location>
</feature>
<gene>
    <name evidence="2" type="ORF">NCGR_LOCUS3782</name>
</gene>
<reference evidence="2" key="1">
    <citation type="submission" date="2020-10" db="EMBL/GenBank/DDBJ databases">
        <authorList>
            <person name="Han B."/>
            <person name="Lu T."/>
            <person name="Zhao Q."/>
            <person name="Huang X."/>
            <person name="Zhao Y."/>
        </authorList>
    </citation>
    <scope>NUCLEOTIDE SEQUENCE</scope>
</reference>
<protein>
    <submittedName>
        <fullName evidence="2">Uncharacterized protein</fullName>
    </submittedName>
</protein>